<feature type="signal peptide" evidence="2">
    <location>
        <begin position="1"/>
        <end position="22"/>
    </location>
</feature>
<accession>A0A2M8EX86</accession>
<name>A0A2M8EX86_9BACT</name>
<comment type="caution">
    <text evidence="3">The sequence shown here is derived from an EMBL/GenBank/DDBJ whole genome shotgun (WGS) entry which is preliminary data.</text>
</comment>
<dbReference type="PROSITE" id="PS51257">
    <property type="entry name" value="PROKAR_LIPOPROTEIN"/>
    <property type="match status" value="1"/>
</dbReference>
<feature type="transmembrane region" description="Helical" evidence="1">
    <location>
        <begin position="632"/>
        <end position="655"/>
    </location>
</feature>
<evidence type="ECO:0000313" key="3">
    <source>
        <dbReference type="EMBL" id="PJC30481.1"/>
    </source>
</evidence>
<dbReference type="EMBL" id="PFSC01000139">
    <property type="protein sequence ID" value="PJC30481.1"/>
    <property type="molecule type" value="Genomic_DNA"/>
</dbReference>
<dbReference type="Proteomes" id="UP000231383">
    <property type="component" value="Unassembled WGS sequence"/>
</dbReference>
<keyword evidence="1" id="KW-0472">Membrane</keyword>
<dbReference type="AlphaFoldDB" id="A0A2M8EX86"/>
<dbReference type="InterPro" id="IPR008969">
    <property type="entry name" value="CarboxyPept-like_regulatory"/>
</dbReference>
<evidence type="ECO:0000256" key="1">
    <source>
        <dbReference type="SAM" id="Phobius"/>
    </source>
</evidence>
<evidence type="ECO:0008006" key="5">
    <source>
        <dbReference type="Google" id="ProtNLM"/>
    </source>
</evidence>
<sequence>MKKYIILLFGLFLFAFVPEIHAQPLQSSGFLASCFDMQYCGEGACPSGKTQVHRMALSTTTHKAVASATTYVLECIEADPDPICTTGNSELDVELFCPDTSKMTPQQVTDQCDHYDRVTKGDIGYQLSSRGGDYGIWHKDVASTNNTYIRKNEAIRGELTVQSDGQGNVKPIEVQSYTKDARMRKFMMYNKIVGTDPVSAEGGGQSQATLPFIYRSSDCEGGKAYDPAGRVFDMLSLEPIPNVQVSLNQHNTVTDALVNISIANPHIVNPFKTSSIGYFTFYVVDGNYSLNPTHTEYTHAVQTQDEGSIPTNVHRIYSDLYFQDSPRIQQRGAIQHRDVVMKPNNGIGARYPLDLLDESRTEENGKLIYKGLISHPFVLLNVEICTPGTPETCALYKEFDQKNGGPDKEGEFAITLDQSVLKSLTGEYFNMKFVKQDLTTATLTYDGSTVSHVVSWLKKLVGQVVGVVQAQEGDNLESKVEPIPVYLEGYAYDNEGSIMPNATVGIYMYLFQNTPIYQTTADSKGFFRITTENIPSAEYSIRFTSVENPEVISYQSTSQFLANNGEFIKSEKINPYKQTNANSNPRRNVTPSFVPEQKISPLVTVVSPTQTAAPSGAPTEAVTTTTTSRNPMYLIGAVLLILLGGAGVMLAIYVYKKKSQETVEQE</sequence>
<keyword evidence="1" id="KW-0812">Transmembrane</keyword>
<keyword evidence="1" id="KW-1133">Transmembrane helix</keyword>
<gene>
    <name evidence="3" type="ORF">CO051_05455</name>
</gene>
<dbReference type="SUPFAM" id="SSF49464">
    <property type="entry name" value="Carboxypeptidase regulatory domain-like"/>
    <property type="match status" value="1"/>
</dbReference>
<dbReference type="Gene3D" id="2.60.40.1120">
    <property type="entry name" value="Carboxypeptidase-like, regulatory domain"/>
    <property type="match status" value="1"/>
</dbReference>
<proteinExistence type="predicted"/>
<evidence type="ECO:0000256" key="2">
    <source>
        <dbReference type="SAM" id="SignalP"/>
    </source>
</evidence>
<evidence type="ECO:0000313" key="4">
    <source>
        <dbReference type="Proteomes" id="UP000231383"/>
    </source>
</evidence>
<protein>
    <recommendedName>
        <fullName evidence="5">SD-repeat containing protein B domain-containing protein</fullName>
    </recommendedName>
</protein>
<feature type="chain" id="PRO_5014766909" description="SD-repeat containing protein B domain-containing protein" evidence="2">
    <location>
        <begin position="23"/>
        <end position="666"/>
    </location>
</feature>
<keyword evidence="2" id="KW-0732">Signal</keyword>
<organism evidence="3 4">
    <name type="scientific">Candidatus Roizmanbacteria bacterium CG_4_9_14_0_2_um_filter_39_13</name>
    <dbReference type="NCBI Taxonomy" id="1974839"/>
    <lineage>
        <taxon>Bacteria</taxon>
        <taxon>Candidatus Roizmaniibacteriota</taxon>
    </lineage>
</organism>
<reference evidence="4" key="1">
    <citation type="submission" date="2017-09" db="EMBL/GenBank/DDBJ databases">
        <title>Depth-based differentiation of microbial function through sediment-hosted aquifers and enrichment of novel symbionts in the deep terrestrial subsurface.</title>
        <authorList>
            <person name="Probst A.J."/>
            <person name="Ladd B."/>
            <person name="Jarett J.K."/>
            <person name="Geller-Mcgrath D.E."/>
            <person name="Sieber C.M.K."/>
            <person name="Emerson J.B."/>
            <person name="Anantharaman K."/>
            <person name="Thomas B.C."/>
            <person name="Malmstrom R."/>
            <person name="Stieglmeier M."/>
            <person name="Klingl A."/>
            <person name="Woyke T."/>
            <person name="Ryan C.M."/>
            <person name="Banfield J.F."/>
        </authorList>
    </citation>
    <scope>NUCLEOTIDE SEQUENCE [LARGE SCALE GENOMIC DNA]</scope>
</reference>